<protein>
    <recommendedName>
        <fullName evidence="3">SLH domain-containing protein</fullName>
    </recommendedName>
</protein>
<organism evidence="4 5">
    <name type="scientific">Paenibacillus athensensis</name>
    <dbReference type="NCBI Taxonomy" id="1967502"/>
    <lineage>
        <taxon>Bacteria</taxon>
        <taxon>Bacillati</taxon>
        <taxon>Bacillota</taxon>
        <taxon>Bacilli</taxon>
        <taxon>Bacillales</taxon>
        <taxon>Paenibacillaceae</taxon>
        <taxon>Paenibacillus</taxon>
    </lineage>
</organism>
<feature type="signal peptide" evidence="2">
    <location>
        <begin position="1"/>
        <end position="37"/>
    </location>
</feature>
<dbReference type="InterPro" id="IPR014755">
    <property type="entry name" value="Cu-Rt/internalin_Ig-like"/>
</dbReference>
<dbReference type="OrthoDB" id="1706086at2"/>
<sequence>MHNTNEIIGRMKMMKKSLGVLLGSALAVTMLSTGAFAKSSENFSDLGGLDASTKMKFDAMISSGAFDGVSANWFGVNDSMNRAQFAKAAAAVMGLPVNTELRLSSFTDVMYTDTANGYALPYIEALKEAGVADGTVNGKYDPTAKVTKEQLAAFLVRMLGKDSEAAAAGGSDPTVSDWAQGYVTIAKKWNLLDNEGAANFNGTWPASRKQLVTSAYDAEQLYIQMSKTSIVSAKVTGAREVTVNFNKAVDGKQLQVTLWKSNMNISAKAMWAMDGKSVTLTTDNALDAGQYAVNVAGLDAATAGRTQQTLLADDERVVSLSFENTNGMIANSVSTALRVKAVNQYGEMTNLPANRFNAFVAGKAALDLSKDDEGFLVIRTDVANNAAVQASGMLTVNVNTTDNSMTLTQSFKVGDAPKLAAVRAHKISYSSDSWTLEKEGDTATITMLLFDQYGNPIDRAQFDRSELMPSSINPMLVLNGQYVEIVKTGSAYGVDDFFETDGGPRFRVKLVNSPVENVESSIDIYGGSSSPSRATVSVDASELAAK</sequence>
<evidence type="ECO:0000313" key="5">
    <source>
        <dbReference type="Proteomes" id="UP000298246"/>
    </source>
</evidence>
<evidence type="ECO:0000259" key="3">
    <source>
        <dbReference type="PROSITE" id="PS51272"/>
    </source>
</evidence>
<evidence type="ECO:0000256" key="1">
    <source>
        <dbReference type="ARBA" id="ARBA00022729"/>
    </source>
</evidence>
<dbReference type="PROSITE" id="PS51272">
    <property type="entry name" value="SLH"/>
    <property type="match status" value="1"/>
</dbReference>
<keyword evidence="5" id="KW-1185">Reference proteome</keyword>
<name>A0A4Y8Q493_9BACL</name>
<feature type="chain" id="PRO_5021367283" description="SLH domain-containing protein" evidence="2">
    <location>
        <begin position="38"/>
        <end position="546"/>
    </location>
</feature>
<proteinExistence type="predicted"/>
<dbReference type="Pfam" id="PF00395">
    <property type="entry name" value="SLH"/>
    <property type="match status" value="1"/>
</dbReference>
<comment type="caution">
    <text evidence="4">The sequence shown here is derived from an EMBL/GenBank/DDBJ whole genome shotgun (WGS) entry which is preliminary data.</text>
</comment>
<gene>
    <name evidence="4" type="ORF">B5M42_11325</name>
</gene>
<dbReference type="Proteomes" id="UP000298246">
    <property type="component" value="Unassembled WGS sequence"/>
</dbReference>
<keyword evidence="1 2" id="KW-0732">Signal</keyword>
<evidence type="ECO:0000313" key="4">
    <source>
        <dbReference type="EMBL" id="TFE87790.1"/>
    </source>
</evidence>
<evidence type="ECO:0000256" key="2">
    <source>
        <dbReference type="SAM" id="SignalP"/>
    </source>
</evidence>
<feature type="domain" description="SLH" evidence="3">
    <location>
        <begin position="103"/>
        <end position="169"/>
    </location>
</feature>
<dbReference type="InterPro" id="IPR001119">
    <property type="entry name" value="SLH_dom"/>
</dbReference>
<dbReference type="AlphaFoldDB" id="A0A4Y8Q493"/>
<accession>A0A4Y8Q493</accession>
<dbReference type="EMBL" id="MYFO01000012">
    <property type="protein sequence ID" value="TFE87790.1"/>
    <property type="molecule type" value="Genomic_DNA"/>
</dbReference>
<dbReference type="Gene3D" id="2.60.40.1220">
    <property type="match status" value="1"/>
</dbReference>
<reference evidence="4 5" key="1">
    <citation type="submission" date="2017-03" db="EMBL/GenBank/DDBJ databases">
        <title>Isolation of Levoglucosan Utilizing Bacteria.</title>
        <authorList>
            <person name="Arya A.S."/>
        </authorList>
    </citation>
    <scope>NUCLEOTIDE SEQUENCE [LARGE SCALE GENOMIC DNA]</scope>
    <source>
        <strain evidence="4 5">MEC069</strain>
    </source>
</reference>